<keyword evidence="3" id="KW-1185">Reference proteome</keyword>
<accession>A0AA35Z1S1</accession>
<evidence type="ECO:0000313" key="3">
    <source>
        <dbReference type="Proteomes" id="UP001177003"/>
    </source>
</evidence>
<dbReference type="EMBL" id="OX465081">
    <property type="protein sequence ID" value="CAI9284285.1"/>
    <property type="molecule type" value="Genomic_DNA"/>
</dbReference>
<gene>
    <name evidence="2" type="ORF">LSALG_LOCUS23826</name>
</gene>
<dbReference type="AlphaFoldDB" id="A0AA35Z1S1"/>
<sequence length="150" mass="17030">MVATTVAGNHGGFPCFSGSSNPRHPQVSRTRLQHTHTHTRTNSGREHRSQWNSHVAATVATLIQQQRNKWRRAAARAVTYQQTEQREEEKVVQITKYIITNGDEETITQVPISRFVIKSHGSKLVDIHGRRWWGRPEVVGMEMPAATRGK</sequence>
<reference evidence="2" key="1">
    <citation type="submission" date="2023-04" db="EMBL/GenBank/DDBJ databases">
        <authorList>
            <person name="Vijverberg K."/>
            <person name="Xiong W."/>
            <person name="Schranz E."/>
        </authorList>
    </citation>
    <scope>NUCLEOTIDE SEQUENCE</scope>
</reference>
<name>A0AA35Z1S1_LACSI</name>
<evidence type="ECO:0000313" key="2">
    <source>
        <dbReference type="EMBL" id="CAI9284285.1"/>
    </source>
</evidence>
<protein>
    <submittedName>
        <fullName evidence="2">Uncharacterized protein</fullName>
    </submittedName>
</protein>
<feature type="region of interest" description="Disordered" evidence="1">
    <location>
        <begin position="1"/>
        <end position="48"/>
    </location>
</feature>
<organism evidence="2 3">
    <name type="scientific">Lactuca saligna</name>
    <name type="common">Willowleaf lettuce</name>
    <dbReference type="NCBI Taxonomy" id="75948"/>
    <lineage>
        <taxon>Eukaryota</taxon>
        <taxon>Viridiplantae</taxon>
        <taxon>Streptophyta</taxon>
        <taxon>Embryophyta</taxon>
        <taxon>Tracheophyta</taxon>
        <taxon>Spermatophyta</taxon>
        <taxon>Magnoliopsida</taxon>
        <taxon>eudicotyledons</taxon>
        <taxon>Gunneridae</taxon>
        <taxon>Pentapetalae</taxon>
        <taxon>asterids</taxon>
        <taxon>campanulids</taxon>
        <taxon>Asterales</taxon>
        <taxon>Asteraceae</taxon>
        <taxon>Cichorioideae</taxon>
        <taxon>Cichorieae</taxon>
        <taxon>Lactucinae</taxon>
        <taxon>Lactuca</taxon>
    </lineage>
</organism>
<evidence type="ECO:0000256" key="1">
    <source>
        <dbReference type="SAM" id="MobiDB-lite"/>
    </source>
</evidence>
<proteinExistence type="predicted"/>
<dbReference type="Proteomes" id="UP001177003">
    <property type="component" value="Chromosome 5"/>
</dbReference>